<feature type="compositionally biased region" description="Basic and acidic residues" evidence="1">
    <location>
        <begin position="43"/>
        <end position="54"/>
    </location>
</feature>
<name>A0A1Y2BEB4_9FUNG</name>
<dbReference type="OrthoDB" id="2129492at2759"/>
<sequence length="413" mass="47178">MAAAKGSSKSKSKAHSPPKKKEEEKPTPPPVQKGSGIPIPDPPVKDENYDETIKVKKGKKAPPVVGTAPKAPNPTSVELKLEELDEKLLRASYKEKCAHYKAENEWYRNEIESTEKDTTEYIRYLLNKKDEKQATIDSLQDGKKKDTEVFAQKRRDREAYNRIKIEELKNVIIELELKLESKQQDMMGLSDIISKRSRHEAEIIKIRQDIIDSDRAHNEKVAILERSLLETRIKLQREADLKIQEMENAAQEKATNYLKEHAAAMEVENIRLEAELRRCITNTQELLKKKELIERENHDLEREQIVREDLLKLRISKVMDSQAHEKNWIFQSKPESSESALRLATANSQRGKKSYTSGTQDRPVLKLVVMAGSGKAEAEDAKAAAKESARAMSVMEELAHKWEISDGSDDEFL</sequence>
<accession>A0A1Y2BEB4</accession>
<gene>
    <name evidence="2" type="ORF">BCR33DRAFT_723452</name>
</gene>
<comment type="caution">
    <text evidence="2">The sequence shown here is derived from an EMBL/GenBank/DDBJ whole genome shotgun (WGS) entry which is preliminary data.</text>
</comment>
<organism evidence="2 3">
    <name type="scientific">Rhizoclosmatium globosum</name>
    <dbReference type="NCBI Taxonomy" id="329046"/>
    <lineage>
        <taxon>Eukaryota</taxon>
        <taxon>Fungi</taxon>
        <taxon>Fungi incertae sedis</taxon>
        <taxon>Chytridiomycota</taxon>
        <taxon>Chytridiomycota incertae sedis</taxon>
        <taxon>Chytridiomycetes</taxon>
        <taxon>Chytridiales</taxon>
        <taxon>Chytriomycetaceae</taxon>
        <taxon>Rhizoclosmatium</taxon>
    </lineage>
</organism>
<keyword evidence="3" id="KW-1185">Reference proteome</keyword>
<dbReference type="AlphaFoldDB" id="A0A1Y2BEB4"/>
<evidence type="ECO:0000313" key="3">
    <source>
        <dbReference type="Proteomes" id="UP000193642"/>
    </source>
</evidence>
<feature type="region of interest" description="Disordered" evidence="1">
    <location>
        <begin position="1"/>
        <end position="75"/>
    </location>
</feature>
<reference evidence="2 3" key="1">
    <citation type="submission" date="2016-07" db="EMBL/GenBank/DDBJ databases">
        <title>Pervasive Adenine N6-methylation of Active Genes in Fungi.</title>
        <authorList>
            <consortium name="DOE Joint Genome Institute"/>
            <person name="Mondo S.J."/>
            <person name="Dannebaum R.O."/>
            <person name="Kuo R.C."/>
            <person name="Labutti K."/>
            <person name="Haridas S."/>
            <person name="Kuo A."/>
            <person name="Salamov A."/>
            <person name="Ahrendt S.R."/>
            <person name="Lipzen A."/>
            <person name="Sullivan W."/>
            <person name="Andreopoulos W.B."/>
            <person name="Clum A."/>
            <person name="Lindquist E."/>
            <person name="Daum C."/>
            <person name="Ramamoorthy G.K."/>
            <person name="Gryganskyi A."/>
            <person name="Culley D."/>
            <person name="Magnuson J.K."/>
            <person name="James T.Y."/>
            <person name="O'Malley M.A."/>
            <person name="Stajich J.E."/>
            <person name="Spatafora J.W."/>
            <person name="Visel A."/>
            <person name="Grigoriev I.V."/>
        </authorList>
    </citation>
    <scope>NUCLEOTIDE SEQUENCE [LARGE SCALE GENOMIC DNA]</scope>
    <source>
        <strain evidence="2 3">JEL800</strain>
    </source>
</reference>
<dbReference type="PANTHER" id="PTHR14845:SF0">
    <property type="entry name" value="DUF4515 DOMAIN-CONTAINING PROTEIN"/>
    <property type="match status" value="1"/>
</dbReference>
<dbReference type="Proteomes" id="UP000193642">
    <property type="component" value="Unassembled WGS sequence"/>
</dbReference>
<dbReference type="PANTHER" id="PTHR14845">
    <property type="entry name" value="COILED-COIL DOMAIN-CONTAINING 166"/>
    <property type="match status" value="1"/>
</dbReference>
<dbReference type="EMBL" id="MCGO01000071">
    <property type="protein sequence ID" value="ORY32415.1"/>
    <property type="molecule type" value="Genomic_DNA"/>
</dbReference>
<feature type="compositionally biased region" description="Basic residues" evidence="1">
    <location>
        <begin position="8"/>
        <end position="18"/>
    </location>
</feature>
<dbReference type="STRING" id="329046.A0A1Y2BEB4"/>
<evidence type="ECO:0000313" key="2">
    <source>
        <dbReference type="EMBL" id="ORY32415.1"/>
    </source>
</evidence>
<evidence type="ECO:0000256" key="1">
    <source>
        <dbReference type="SAM" id="MobiDB-lite"/>
    </source>
</evidence>
<proteinExistence type="predicted"/>
<protein>
    <submittedName>
        <fullName evidence="2">Uncharacterized protein</fullName>
    </submittedName>
</protein>